<proteinExistence type="predicted"/>
<keyword evidence="2" id="KW-1185">Reference proteome</keyword>
<protein>
    <recommendedName>
        <fullName evidence="3">Integrase catalytic domain-containing protein</fullName>
    </recommendedName>
</protein>
<sequence length="58" mass="6942">MHSKSRVGRCIDSGQIEAFWGTLRCEKYYWNKYDTYGALEEAIIRIFHFIIQNVIKKN</sequence>
<reference evidence="1 2" key="1">
    <citation type="submission" date="2021-03" db="EMBL/GenBank/DDBJ databases">
        <title>Antimicrobial resistance genes in bacteria isolated from Japanese honey, and their potential for conferring macrolide and lincosamide resistance in the American foulbrood pathogen Paenibacillus larvae.</title>
        <authorList>
            <person name="Okamoto M."/>
            <person name="Kumagai M."/>
            <person name="Kanamori H."/>
            <person name="Takamatsu D."/>
        </authorList>
    </citation>
    <scope>NUCLEOTIDE SEQUENCE [LARGE SCALE GENOMIC DNA]</scope>
    <source>
        <strain evidence="1 2">J1TS3</strain>
    </source>
</reference>
<accession>A0ABQ4KC06</accession>
<comment type="caution">
    <text evidence="1">The sequence shown here is derived from an EMBL/GenBank/DDBJ whole genome shotgun (WGS) entry which is preliminary data.</text>
</comment>
<dbReference type="Proteomes" id="UP000680279">
    <property type="component" value="Unassembled WGS sequence"/>
</dbReference>
<dbReference type="EMBL" id="BOQT01000029">
    <property type="protein sequence ID" value="GIN23272.1"/>
    <property type="molecule type" value="Genomic_DNA"/>
</dbReference>
<organism evidence="1 2">
    <name type="scientific">Siminovitchia fordii</name>
    <dbReference type="NCBI Taxonomy" id="254759"/>
    <lineage>
        <taxon>Bacteria</taxon>
        <taxon>Bacillati</taxon>
        <taxon>Bacillota</taxon>
        <taxon>Bacilli</taxon>
        <taxon>Bacillales</taxon>
        <taxon>Bacillaceae</taxon>
        <taxon>Siminovitchia</taxon>
    </lineage>
</organism>
<evidence type="ECO:0000313" key="1">
    <source>
        <dbReference type="EMBL" id="GIN23272.1"/>
    </source>
</evidence>
<gene>
    <name evidence="1" type="ORF">J1TS3_44060</name>
</gene>
<evidence type="ECO:0000313" key="2">
    <source>
        <dbReference type="Proteomes" id="UP000680279"/>
    </source>
</evidence>
<name>A0ABQ4KC06_9BACI</name>
<evidence type="ECO:0008006" key="3">
    <source>
        <dbReference type="Google" id="ProtNLM"/>
    </source>
</evidence>